<dbReference type="GO" id="GO:0006935">
    <property type="term" value="P:chemotaxis"/>
    <property type="evidence" value="ECO:0007669"/>
    <property type="project" value="UniProtKB-KW"/>
</dbReference>
<keyword evidence="11" id="KW-0175">Coiled coil</keyword>
<keyword evidence="6 12" id="KW-1133">Transmembrane helix</keyword>
<dbReference type="PROSITE" id="PS50192">
    <property type="entry name" value="T_SNARE"/>
    <property type="match status" value="1"/>
</dbReference>
<evidence type="ECO:0000256" key="5">
    <source>
        <dbReference type="ARBA" id="ARBA00022692"/>
    </source>
</evidence>
<comment type="similarity">
    <text evidence="9">Belongs to the methyl-accepting chemotaxis (MCP) protein family.</text>
</comment>
<evidence type="ECO:0000256" key="2">
    <source>
        <dbReference type="ARBA" id="ARBA00022475"/>
    </source>
</evidence>
<dbReference type="InterPro" id="IPR029151">
    <property type="entry name" value="Sensor-like_sf"/>
</dbReference>
<protein>
    <submittedName>
        <fullName evidence="16">Methyl-accepting chemotaxis protein</fullName>
    </submittedName>
</protein>
<keyword evidence="7 12" id="KW-0472">Membrane</keyword>
<dbReference type="SUPFAM" id="SSF58104">
    <property type="entry name" value="Methyl-accepting chemotaxis protein (MCP) signaling domain"/>
    <property type="match status" value="1"/>
</dbReference>
<reference evidence="16 17" key="2">
    <citation type="journal article" date="2012" name="Stand. Genomic Sci.">
        <title>Complete Genome Sequence of Clostridium clariflavum DSM 19732.</title>
        <authorList>
            <person name="Izquierdo J.A."/>
            <person name="Goodwin L."/>
            <person name="Davenport K.W."/>
            <person name="Teshima H."/>
            <person name="Bruce D."/>
            <person name="Detter C."/>
            <person name="Tapia R."/>
            <person name="Han S."/>
            <person name="Land M."/>
            <person name="Hauser L."/>
            <person name="Jeffries C.D."/>
            <person name="Han J."/>
            <person name="Pitluck S."/>
            <person name="Nolan M."/>
            <person name="Chen A."/>
            <person name="Huntemann M."/>
            <person name="Mavromatis K."/>
            <person name="Mikhailova N."/>
            <person name="Liolios K."/>
            <person name="Woyke T."/>
            <person name="Lynd L.R."/>
        </authorList>
    </citation>
    <scope>NUCLEOTIDE SEQUENCE [LARGE SCALE GENOMIC DNA]</scope>
    <source>
        <strain evidence="17">DSM 19732 / NBRC 101661 / EBR45</strain>
    </source>
</reference>
<evidence type="ECO:0000256" key="9">
    <source>
        <dbReference type="ARBA" id="ARBA00029447"/>
    </source>
</evidence>
<keyword evidence="4" id="KW-0997">Cell inner membrane</keyword>
<dbReference type="Pfam" id="PF02743">
    <property type="entry name" value="dCache_1"/>
    <property type="match status" value="1"/>
</dbReference>
<dbReference type="PANTHER" id="PTHR32089">
    <property type="entry name" value="METHYL-ACCEPTING CHEMOTAXIS PROTEIN MCPB"/>
    <property type="match status" value="1"/>
</dbReference>
<evidence type="ECO:0000256" key="8">
    <source>
        <dbReference type="ARBA" id="ARBA00023224"/>
    </source>
</evidence>
<dbReference type="PROSITE" id="PS50111">
    <property type="entry name" value="CHEMOTAXIS_TRANSDUC_2"/>
    <property type="match status" value="1"/>
</dbReference>
<proteinExistence type="inferred from homology"/>
<evidence type="ECO:0000256" key="11">
    <source>
        <dbReference type="SAM" id="Coils"/>
    </source>
</evidence>
<dbReference type="eggNOG" id="COG0840">
    <property type="taxonomic scope" value="Bacteria"/>
</dbReference>
<dbReference type="CDD" id="cd11386">
    <property type="entry name" value="MCP_signal"/>
    <property type="match status" value="1"/>
</dbReference>
<feature type="domain" description="T-SNARE coiled-coil homology" evidence="14">
    <location>
        <begin position="553"/>
        <end position="615"/>
    </location>
</feature>
<evidence type="ECO:0000256" key="3">
    <source>
        <dbReference type="ARBA" id="ARBA00022500"/>
    </source>
</evidence>
<organism evidence="16 17">
    <name type="scientific">Acetivibrio clariflavus (strain DSM 19732 / NBRC 101661 / EBR45)</name>
    <name type="common">Clostridium clariflavum</name>
    <dbReference type="NCBI Taxonomy" id="720554"/>
    <lineage>
        <taxon>Bacteria</taxon>
        <taxon>Bacillati</taxon>
        <taxon>Bacillota</taxon>
        <taxon>Clostridia</taxon>
        <taxon>Eubacteriales</taxon>
        <taxon>Oscillospiraceae</taxon>
        <taxon>Acetivibrio</taxon>
    </lineage>
</organism>
<evidence type="ECO:0000256" key="4">
    <source>
        <dbReference type="ARBA" id="ARBA00022519"/>
    </source>
</evidence>
<keyword evidence="5 12" id="KW-0812">Transmembrane</keyword>
<dbReference type="CDD" id="cd18774">
    <property type="entry name" value="PDC2_HK_sensor"/>
    <property type="match status" value="1"/>
</dbReference>
<evidence type="ECO:0000256" key="12">
    <source>
        <dbReference type="SAM" id="Phobius"/>
    </source>
</evidence>
<evidence type="ECO:0000313" key="16">
    <source>
        <dbReference type="EMBL" id="AEV69988.1"/>
    </source>
</evidence>
<dbReference type="SMART" id="SM00304">
    <property type="entry name" value="HAMP"/>
    <property type="match status" value="1"/>
</dbReference>
<gene>
    <name evidence="16" type="ordered locus">Clocl_3509</name>
</gene>
<dbReference type="SMART" id="SM00283">
    <property type="entry name" value="MA"/>
    <property type="match status" value="1"/>
</dbReference>
<feature type="transmembrane region" description="Helical" evidence="12">
    <location>
        <begin position="7"/>
        <end position="32"/>
    </location>
</feature>
<evidence type="ECO:0000259" key="13">
    <source>
        <dbReference type="PROSITE" id="PS50111"/>
    </source>
</evidence>
<dbReference type="CDD" id="cd06225">
    <property type="entry name" value="HAMP"/>
    <property type="match status" value="1"/>
</dbReference>
<keyword evidence="8 10" id="KW-0807">Transducer</keyword>
<keyword evidence="17" id="KW-1185">Reference proteome</keyword>
<keyword evidence="3" id="KW-0145">Chemotaxis</keyword>
<dbReference type="InterPro" id="IPR004089">
    <property type="entry name" value="MCPsignal_dom"/>
</dbReference>
<evidence type="ECO:0000256" key="1">
    <source>
        <dbReference type="ARBA" id="ARBA00004429"/>
    </source>
</evidence>
<sequence precursor="true">MKLKTRLFSILLITSLVPLLIFSAISISYFVVTSQMDIYQISENKLEIVKSEINGLLEKNFNTLHIIANQPAIRNFDLDSAKKILEDAAKVNPGIVIALDNTEGQQVVKSNDDALTSVNERDFYQQAISGNEKYVSDIILAKTTGKLMVVIATPVRDMDNKIAGVLQINIQLGQLSDFVTELSKDGSTVYVLSREGTVLAHPNIEYVQNQENYGILEFVQTGFSGQNETLKTKNIHGENIIASSYLNDLAGWLIVVETPVSVAMASTYKLMHVFIVMFVIAAIITGLLGLYFSNRFIKPLIDLAFKIQTIAKGDFKDFDVKIKSKNEIGQLYHSLKVMNQNLRGLMENIQTVASSLASHSIQLSSTTEETALSLTQVVKTINEMAQGNSDQALMVQDTTSAIARVNDIVTDATTRTEVAADKAKESLELAKEGQKALERQSQKIEENNRYTNAVGKSIHQLSTMADEIRNIIGEINSIAEQTNLLALNASIEAARAGEAGRGFAVVAEEIRKLAEQSGSSTKKIEDIVNGINGRVIETVNNMNLVKESVRVMESSAEDTKESFDKIFASITELAEITHMVSTALEEINSQTNEVTDQAESISAVVEQASASMQEISASSEEQLASIETIAQSSGQLGKMANELLEQLKKFIV</sequence>
<feature type="transmembrane region" description="Helical" evidence="12">
    <location>
        <begin position="270"/>
        <end position="292"/>
    </location>
</feature>
<evidence type="ECO:0000313" key="17">
    <source>
        <dbReference type="Proteomes" id="UP000005435"/>
    </source>
</evidence>
<evidence type="ECO:0000256" key="7">
    <source>
        <dbReference type="ARBA" id="ARBA00023136"/>
    </source>
</evidence>
<reference evidence="17" key="1">
    <citation type="submission" date="2011-12" db="EMBL/GenBank/DDBJ databases">
        <title>Complete sequence of Clostridium clariflavum DSM 19732.</title>
        <authorList>
            <consortium name="US DOE Joint Genome Institute"/>
            <person name="Lucas S."/>
            <person name="Han J."/>
            <person name="Lapidus A."/>
            <person name="Cheng J.-F."/>
            <person name="Goodwin L."/>
            <person name="Pitluck S."/>
            <person name="Peters L."/>
            <person name="Teshima H."/>
            <person name="Detter J.C."/>
            <person name="Han C."/>
            <person name="Tapia R."/>
            <person name="Land M."/>
            <person name="Hauser L."/>
            <person name="Kyrpides N."/>
            <person name="Ivanova N."/>
            <person name="Pagani I."/>
            <person name="Kitzmiller T."/>
            <person name="Lynd L."/>
            <person name="Izquierdo J."/>
            <person name="Woyke T."/>
        </authorList>
    </citation>
    <scope>NUCLEOTIDE SEQUENCE [LARGE SCALE GENOMIC DNA]</scope>
    <source>
        <strain evidence="17">DSM 19732 / NBRC 101661 / EBR45</strain>
    </source>
</reference>
<dbReference type="Gene3D" id="1.10.287.950">
    <property type="entry name" value="Methyl-accepting chemotaxis protein"/>
    <property type="match status" value="1"/>
</dbReference>
<dbReference type="SUPFAM" id="SSF103190">
    <property type="entry name" value="Sensory domain-like"/>
    <property type="match status" value="1"/>
</dbReference>
<evidence type="ECO:0000259" key="14">
    <source>
        <dbReference type="PROSITE" id="PS50192"/>
    </source>
</evidence>
<dbReference type="EMBL" id="CP003065">
    <property type="protein sequence ID" value="AEV69988.1"/>
    <property type="molecule type" value="Genomic_DNA"/>
</dbReference>
<dbReference type="Pfam" id="PF00015">
    <property type="entry name" value="MCPsignal"/>
    <property type="match status" value="1"/>
</dbReference>
<dbReference type="GO" id="GO:0007165">
    <property type="term" value="P:signal transduction"/>
    <property type="evidence" value="ECO:0007669"/>
    <property type="project" value="UniProtKB-KW"/>
</dbReference>
<dbReference type="STRING" id="720554.Clocl_3509"/>
<dbReference type="GO" id="GO:0005886">
    <property type="term" value="C:plasma membrane"/>
    <property type="evidence" value="ECO:0007669"/>
    <property type="project" value="UniProtKB-SubCell"/>
</dbReference>
<dbReference type="InterPro" id="IPR000727">
    <property type="entry name" value="T_SNARE_dom"/>
</dbReference>
<feature type="domain" description="Methyl-accepting transducer" evidence="13">
    <location>
        <begin position="366"/>
        <end position="602"/>
    </location>
</feature>
<evidence type="ECO:0000256" key="10">
    <source>
        <dbReference type="PROSITE-ProRule" id="PRU00284"/>
    </source>
</evidence>
<dbReference type="HOGENOM" id="CLU_000445_107_19_9"/>
<comment type="subcellular location">
    <subcellularLocation>
        <location evidence="1">Cell inner membrane</location>
        <topology evidence="1">Multi-pass membrane protein</topology>
    </subcellularLocation>
</comment>
<name>G8LYK0_ACECE</name>
<evidence type="ECO:0000259" key="15">
    <source>
        <dbReference type="PROSITE" id="PS50885"/>
    </source>
</evidence>
<dbReference type="Proteomes" id="UP000005435">
    <property type="component" value="Chromosome"/>
</dbReference>
<dbReference type="AlphaFoldDB" id="G8LYK0"/>
<dbReference type="Gene3D" id="3.30.450.20">
    <property type="entry name" value="PAS domain"/>
    <property type="match status" value="2"/>
</dbReference>
<dbReference type="PANTHER" id="PTHR32089:SF112">
    <property type="entry name" value="LYSOZYME-LIKE PROTEIN-RELATED"/>
    <property type="match status" value="1"/>
</dbReference>
<evidence type="ECO:0000256" key="6">
    <source>
        <dbReference type="ARBA" id="ARBA00022989"/>
    </source>
</evidence>
<feature type="domain" description="HAMP" evidence="15">
    <location>
        <begin position="294"/>
        <end position="347"/>
    </location>
</feature>
<dbReference type="RefSeq" id="WP_014256517.1">
    <property type="nucleotide sequence ID" value="NC_016627.1"/>
</dbReference>
<dbReference type="InterPro" id="IPR003660">
    <property type="entry name" value="HAMP_dom"/>
</dbReference>
<accession>G8LYK0</accession>
<dbReference type="InterPro" id="IPR033479">
    <property type="entry name" value="dCache_1"/>
</dbReference>
<dbReference type="PROSITE" id="PS50885">
    <property type="entry name" value="HAMP"/>
    <property type="match status" value="1"/>
</dbReference>
<dbReference type="Pfam" id="PF00672">
    <property type="entry name" value="HAMP"/>
    <property type="match status" value="1"/>
</dbReference>
<dbReference type="KEGG" id="ccl:Clocl_3509"/>
<dbReference type="CDD" id="cd12914">
    <property type="entry name" value="PDC1_DGC_like"/>
    <property type="match status" value="1"/>
</dbReference>
<keyword evidence="2" id="KW-1003">Cell membrane</keyword>
<dbReference type="OrthoDB" id="13222at2"/>
<feature type="coiled-coil region" evidence="11">
    <location>
        <begin position="420"/>
        <end position="447"/>
    </location>
</feature>